<gene>
    <name evidence="6" type="ORF">g.7564</name>
</gene>
<feature type="non-terminal residue" evidence="6">
    <location>
        <position position="179"/>
    </location>
</feature>
<feature type="compositionally biased region" description="Basic and acidic residues" evidence="4">
    <location>
        <begin position="168"/>
        <end position="179"/>
    </location>
</feature>
<organism evidence="6">
    <name type="scientific">Cuerna arida</name>
    <dbReference type="NCBI Taxonomy" id="1464854"/>
    <lineage>
        <taxon>Eukaryota</taxon>
        <taxon>Metazoa</taxon>
        <taxon>Ecdysozoa</taxon>
        <taxon>Arthropoda</taxon>
        <taxon>Hexapoda</taxon>
        <taxon>Insecta</taxon>
        <taxon>Pterygota</taxon>
        <taxon>Neoptera</taxon>
        <taxon>Paraneoptera</taxon>
        <taxon>Hemiptera</taxon>
        <taxon>Auchenorrhyncha</taxon>
        <taxon>Membracoidea</taxon>
        <taxon>Cicadellidae</taxon>
        <taxon>Cicadellinae</taxon>
        <taxon>Proconiini</taxon>
        <taxon>Cuerna</taxon>
    </lineage>
</organism>
<proteinExistence type="inferred from homology"/>
<sequence>MSLSRWLFDEDPFCEYDFRPQRSSDLIPFTMLLTPRERSLMSDMNNILRRPCYSSQGSERGSKISTDKSKFQISLDVQQFKPEEISVKVSDNVVTIDGKHEERKDEHGFISRQFCRKYVLPEDCNMDEIKSCLSADGVLMIEAPKIKAVEEPKEGRSIPIQHVGPSKAVKDSKADMATN</sequence>
<keyword evidence="1" id="KW-0346">Stress response</keyword>
<dbReference type="Gene3D" id="2.60.40.790">
    <property type="match status" value="1"/>
</dbReference>
<evidence type="ECO:0000256" key="1">
    <source>
        <dbReference type="ARBA" id="ARBA00023016"/>
    </source>
</evidence>
<dbReference type="GO" id="GO:0051082">
    <property type="term" value="F:unfolded protein binding"/>
    <property type="evidence" value="ECO:0007669"/>
    <property type="project" value="TreeGrafter"/>
</dbReference>
<dbReference type="InterPro" id="IPR002068">
    <property type="entry name" value="A-crystallin/Hsp20_dom"/>
</dbReference>
<dbReference type="GO" id="GO:0005737">
    <property type="term" value="C:cytoplasm"/>
    <property type="evidence" value="ECO:0007669"/>
    <property type="project" value="TreeGrafter"/>
</dbReference>
<dbReference type="GO" id="GO:0009408">
    <property type="term" value="P:response to heat"/>
    <property type="evidence" value="ECO:0007669"/>
    <property type="project" value="TreeGrafter"/>
</dbReference>
<dbReference type="InterPro" id="IPR001436">
    <property type="entry name" value="Alpha-crystallin/sHSP_animal"/>
</dbReference>
<reference evidence="6" key="1">
    <citation type="submission" date="2015-11" db="EMBL/GenBank/DDBJ databases">
        <title>De novo transcriptome assembly of four potential Pierce s Disease insect vectors from Arizona vineyards.</title>
        <authorList>
            <person name="Tassone E.E."/>
        </authorList>
    </citation>
    <scope>NUCLEOTIDE SEQUENCE</scope>
</reference>
<dbReference type="GO" id="GO:0042026">
    <property type="term" value="P:protein refolding"/>
    <property type="evidence" value="ECO:0007669"/>
    <property type="project" value="TreeGrafter"/>
</dbReference>
<feature type="domain" description="SHSP" evidence="5">
    <location>
        <begin position="53"/>
        <end position="161"/>
    </location>
</feature>
<evidence type="ECO:0000313" key="6">
    <source>
        <dbReference type="EMBL" id="JAS60425.1"/>
    </source>
</evidence>
<evidence type="ECO:0000256" key="2">
    <source>
        <dbReference type="PROSITE-ProRule" id="PRU00285"/>
    </source>
</evidence>
<dbReference type="InterPro" id="IPR008978">
    <property type="entry name" value="HSP20-like_chaperone"/>
</dbReference>
<comment type="similarity">
    <text evidence="2 3">Belongs to the small heat shock protein (HSP20) family.</text>
</comment>
<dbReference type="Pfam" id="PF00011">
    <property type="entry name" value="HSP20"/>
    <property type="match status" value="1"/>
</dbReference>
<dbReference type="CDD" id="cd06526">
    <property type="entry name" value="metazoan_ACD"/>
    <property type="match status" value="1"/>
</dbReference>
<dbReference type="GO" id="GO:0005634">
    <property type="term" value="C:nucleus"/>
    <property type="evidence" value="ECO:0007669"/>
    <property type="project" value="TreeGrafter"/>
</dbReference>
<dbReference type="PROSITE" id="PS01031">
    <property type="entry name" value="SHSP"/>
    <property type="match status" value="1"/>
</dbReference>
<dbReference type="PRINTS" id="PR00299">
    <property type="entry name" value="ACRYSTALLIN"/>
</dbReference>
<evidence type="ECO:0000259" key="5">
    <source>
        <dbReference type="PROSITE" id="PS01031"/>
    </source>
</evidence>
<protein>
    <recommendedName>
        <fullName evidence="5">SHSP domain-containing protein</fullName>
    </recommendedName>
</protein>
<dbReference type="SUPFAM" id="SSF49764">
    <property type="entry name" value="HSP20-like chaperones"/>
    <property type="match status" value="1"/>
</dbReference>
<dbReference type="AlphaFoldDB" id="A0A1B6GDA7"/>
<name>A0A1B6GDA7_9HEMI</name>
<evidence type="ECO:0000256" key="3">
    <source>
        <dbReference type="RuleBase" id="RU003616"/>
    </source>
</evidence>
<accession>A0A1B6GDA7</accession>
<evidence type="ECO:0000256" key="4">
    <source>
        <dbReference type="SAM" id="MobiDB-lite"/>
    </source>
</evidence>
<dbReference type="PANTHER" id="PTHR45640:SF13">
    <property type="entry name" value="HEAT SHOCK PROTEIN 22-RELATED"/>
    <property type="match status" value="1"/>
</dbReference>
<dbReference type="PANTHER" id="PTHR45640">
    <property type="entry name" value="HEAT SHOCK PROTEIN HSP-12.2-RELATED"/>
    <property type="match status" value="1"/>
</dbReference>
<dbReference type="EMBL" id="GECZ01009344">
    <property type="protein sequence ID" value="JAS60425.1"/>
    <property type="molecule type" value="Transcribed_RNA"/>
</dbReference>
<feature type="region of interest" description="Disordered" evidence="4">
    <location>
        <begin position="152"/>
        <end position="179"/>
    </location>
</feature>